<keyword evidence="4 6" id="KW-0368">Histidine biosynthesis</keyword>
<dbReference type="InterPro" id="IPR038494">
    <property type="entry name" value="IGPD_sf"/>
</dbReference>
<dbReference type="GO" id="GO:0004424">
    <property type="term" value="F:imidazoleglycerol-phosphate dehydratase activity"/>
    <property type="evidence" value="ECO:0007669"/>
    <property type="project" value="UniProtKB-UniRule"/>
</dbReference>
<comment type="catalytic activity">
    <reaction evidence="6 7">
        <text>D-erythro-1-(imidazol-4-yl)glycerol 3-phosphate = 3-(imidazol-4-yl)-2-oxopropyl phosphate + H2O</text>
        <dbReference type="Rhea" id="RHEA:11040"/>
        <dbReference type="ChEBI" id="CHEBI:15377"/>
        <dbReference type="ChEBI" id="CHEBI:57766"/>
        <dbReference type="ChEBI" id="CHEBI:58278"/>
        <dbReference type="EC" id="4.2.1.19"/>
    </reaction>
</comment>
<dbReference type="KEGG" id="acht:bsdcttw_31490"/>
<dbReference type="HAMAP" id="MF_00076">
    <property type="entry name" value="HisB"/>
    <property type="match status" value="1"/>
</dbReference>
<dbReference type="FunFam" id="3.30.230.40:FF:000001">
    <property type="entry name" value="Imidazoleglycerol-phosphate dehydratase HisB"/>
    <property type="match status" value="1"/>
</dbReference>
<evidence type="ECO:0000256" key="2">
    <source>
        <dbReference type="ARBA" id="ARBA00016664"/>
    </source>
</evidence>
<evidence type="ECO:0000256" key="6">
    <source>
        <dbReference type="HAMAP-Rule" id="MF_00076"/>
    </source>
</evidence>
<dbReference type="PROSITE" id="PS00954">
    <property type="entry name" value="IGP_DEHYDRATASE_1"/>
    <property type="match status" value="1"/>
</dbReference>
<evidence type="ECO:0000313" key="8">
    <source>
        <dbReference type="EMBL" id="BCK00109.1"/>
    </source>
</evidence>
<dbReference type="Pfam" id="PF00475">
    <property type="entry name" value="IGPD"/>
    <property type="match status" value="1"/>
</dbReference>
<evidence type="ECO:0000256" key="4">
    <source>
        <dbReference type="ARBA" id="ARBA00023102"/>
    </source>
</evidence>
<dbReference type="Proteomes" id="UP000515703">
    <property type="component" value="Chromosome"/>
</dbReference>
<dbReference type="UniPathway" id="UPA00031">
    <property type="reaction ID" value="UER00011"/>
</dbReference>
<dbReference type="SUPFAM" id="SSF54211">
    <property type="entry name" value="Ribosomal protein S5 domain 2-like"/>
    <property type="match status" value="2"/>
</dbReference>
<evidence type="ECO:0000313" key="9">
    <source>
        <dbReference type="Proteomes" id="UP000515703"/>
    </source>
</evidence>
<dbReference type="InterPro" id="IPR020565">
    <property type="entry name" value="ImidazoleglycerP_deHydtase_CS"/>
</dbReference>
<dbReference type="NCBIfam" id="NF002111">
    <property type="entry name" value="PRK00951.2-1"/>
    <property type="match status" value="1"/>
</dbReference>
<keyword evidence="9" id="KW-1185">Reference proteome</keyword>
<name>A0A7I8DNX8_9FIRM</name>
<reference evidence="8 9" key="2">
    <citation type="submission" date="2020-08" db="EMBL/GenBank/DDBJ databases">
        <authorList>
            <person name="Ueki A."/>
            <person name="Tonouchi A."/>
        </authorList>
    </citation>
    <scope>NUCLEOTIDE SEQUENCE [LARGE SCALE GENOMIC DNA]</scope>
    <source>
        <strain evidence="8 9">CTTW</strain>
    </source>
</reference>
<keyword evidence="5 6" id="KW-0456">Lyase</keyword>
<dbReference type="PROSITE" id="PS00955">
    <property type="entry name" value="IGP_DEHYDRATASE_2"/>
    <property type="match status" value="1"/>
</dbReference>
<keyword evidence="3 6" id="KW-0028">Amino-acid biosynthesis</keyword>
<comment type="pathway">
    <text evidence="1 6 7">Amino-acid biosynthesis; L-histidine biosynthesis; L-histidine from 5-phospho-alpha-D-ribose 1-diphosphate: step 6/9.</text>
</comment>
<dbReference type="PANTHER" id="PTHR23133">
    <property type="entry name" value="IMIDAZOLEGLYCEROL-PHOSPHATE DEHYDRATASE HIS7"/>
    <property type="match status" value="1"/>
</dbReference>
<evidence type="ECO:0000256" key="3">
    <source>
        <dbReference type="ARBA" id="ARBA00022605"/>
    </source>
</evidence>
<accession>A0A7I8DNX8</accession>
<sequence length="197" mass="21691">MERISRINRKTKETDITLTINLDGTGEGKINTGIGFFDHMLEGFAKHGFFDLEVTAIGDLYVDGHHTVEDTGIVLGQAIRQALGEKKGIKRFGNFMLPMDESLVVCAIDLSGRPYLVCELGELAPMVGELDTQLIQEFFYALSYSAGMNLHIKKIHGSNTHHIIEAAFKAFAKALDEAASSDSRIKDVLSTKGMIEK</sequence>
<dbReference type="PANTHER" id="PTHR23133:SF2">
    <property type="entry name" value="IMIDAZOLEGLYCEROL-PHOSPHATE DEHYDRATASE"/>
    <property type="match status" value="1"/>
</dbReference>
<dbReference type="Gene3D" id="3.30.230.40">
    <property type="entry name" value="Imidazole glycerol phosphate dehydratase, domain 1"/>
    <property type="match status" value="2"/>
</dbReference>
<comment type="similarity">
    <text evidence="6 7">Belongs to the imidazoleglycerol-phosphate dehydratase family.</text>
</comment>
<dbReference type="InterPro" id="IPR000807">
    <property type="entry name" value="ImidazoleglycerolP_deHydtase"/>
</dbReference>
<comment type="subcellular location">
    <subcellularLocation>
        <location evidence="6 7">Cytoplasm</location>
    </subcellularLocation>
</comment>
<dbReference type="AlphaFoldDB" id="A0A7I8DNX8"/>
<gene>
    <name evidence="6 8" type="primary">hisB</name>
    <name evidence="8" type="ORF">bsdcttw_31490</name>
</gene>
<proteinExistence type="inferred from homology"/>
<evidence type="ECO:0000256" key="7">
    <source>
        <dbReference type="RuleBase" id="RU000599"/>
    </source>
</evidence>
<evidence type="ECO:0000256" key="5">
    <source>
        <dbReference type="ARBA" id="ARBA00023239"/>
    </source>
</evidence>
<dbReference type="RefSeq" id="WP_185255816.1">
    <property type="nucleotide sequence ID" value="NZ_AP023368.1"/>
</dbReference>
<keyword evidence="6" id="KW-0963">Cytoplasm</keyword>
<dbReference type="FunFam" id="3.30.230.40:FF:000003">
    <property type="entry name" value="Imidazoleglycerol-phosphate dehydratase HisB"/>
    <property type="match status" value="1"/>
</dbReference>
<protein>
    <recommendedName>
        <fullName evidence="2 6">Imidazoleglycerol-phosphate dehydratase</fullName>
        <shortName evidence="6">IGPD</shortName>
        <ecNumber evidence="6 7">4.2.1.19</ecNumber>
    </recommendedName>
</protein>
<dbReference type="InterPro" id="IPR020568">
    <property type="entry name" value="Ribosomal_Su5_D2-typ_SF"/>
</dbReference>
<dbReference type="GO" id="GO:0000105">
    <property type="term" value="P:L-histidine biosynthetic process"/>
    <property type="evidence" value="ECO:0007669"/>
    <property type="project" value="UniProtKB-UniRule"/>
</dbReference>
<dbReference type="CDD" id="cd07914">
    <property type="entry name" value="IGPD"/>
    <property type="match status" value="1"/>
</dbReference>
<dbReference type="NCBIfam" id="NF002114">
    <property type="entry name" value="PRK00951.2-4"/>
    <property type="match status" value="1"/>
</dbReference>
<dbReference type="GO" id="GO:0005737">
    <property type="term" value="C:cytoplasm"/>
    <property type="evidence" value="ECO:0007669"/>
    <property type="project" value="UniProtKB-SubCell"/>
</dbReference>
<dbReference type="EC" id="4.2.1.19" evidence="6 7"/>
<dbReference type="EMBL" id="AP023368">
    <property type="protein sequence ID" value="BCK00109.1"/>
    <property type="molecule type" value="Genomic_DNA"/>
</dbReference>
<organism evidence="8 9">
    <name type="scientific">Anaerocolumna chitinilytica</name>
    <dbReference type="NCBI Taxonomy" id="1727145"/>
    <lineage>
        <taxon>Bacteria</taxon>
        <taxon>Bacillati</taxon>
        <taxon>Bacillota</taxon>
        <taxon>Clostridia</taxon>
        <taxon>Lachnospirales</taxon>
        <taxon>Lachnospiraceae</taxon>
        <taxon>Anaerocolumna</taxon>
    </lineage>
</organism>
<reference evidence="8 9" key="1">
    <citation type="submission" date="2020-08" db="EMBL/GenBank/DDBJ databases">
        <title>Draft genome sequencing of an Anaerocolumna strain isolated from anoxic soil subjected to BSD treatment.</title>
        <authorList>
            <person name="Uek A."/>
            <person name="Tonouchi A."/>
        </authorList>
    </citation>
    <scope>NUCLEOTIDE SEQUENCE [LARGE SCALE GENOMIC DNA]</scope>
    <source>
        <strain evidence="8 9">CTTW</strain>
    </source>
</reference>
<evidence type="ECO:0000256" key="1">
    <source>
        <dbReference type="ARBA" id="ARBA00005047"/>
    </source>
</evidence>